<accession>A0A2T8HNB9</accession>
<feature type="signal peptide" evidence="1">
    <location>
        <begin position="1"/>
        <end position="26"/>
    </location>
</feature>
<organism evidence="2 3">
    <name type="scientific">Sphingobacterium corticibacter</name>
    <dbReference type="NCBI Taxonomy" id="2171749"/>
    <lineage>
        <taxon>Bacteria</taxon>
        <taxon>Pseudomonadati</taxon>
        <taxon>Bacteroidota</taxon>
        <taxon>Sphingobacteriia</taxon>
        <taxon>Sphingobacteriales</taxon>
        <taxon>Sphingobacteriaceae</taxon>
        <taxon>Sphingobacterium</taxon>
    </lineage>
</organism>
<dbReference type="Proteomes" id="UP000245627">
    <property type="component" value="Unassembled WGS sequence"/>
</dbReference>
<dbReference type="EMBL" id="QDKG01000001">
    <property type="protein sequence ID" value="PVH26938.1"/>
    <property type="molecule type" value="Genomic_DNA"/>
</dbReference>
<name>A0A2T8HNB9_9SPHI</name>
<evidence type="ECO:0000256" key="1">
    <source>
        <dbReference type="SAM" id="SignalP"/>
    </source>
</evidence>
<keyword evidence="3" id="KW-1185">Reference proteome</keyword>
<reference evidence="2 3" key="1">
    <citation type="submission" date="2018-04" db="EMBL/GenBank/DDBJ databases">
        <title>Sphingobacterium cortibacter sp. nov.</title>
        <authorList>
            <person name="Li Y."/>
        </authorList>
    </citation>
    <scope>NUCLEOTIDE SEQUENCE [LARGE SCALE GENOMIC DNA]</scope>
    <source>
        <strain evidence="2 3">2c-3</strain>
    </source>
</reference>
<evidence type="ECO:0000313" key="2">
    <source>
        <dbReference type="EMBL" id="PVH26938.1"/>
    </source>
</evidence>
<proteinExistence type="predicted"/>
<sequence>MKVFKNVTCPLYLIFFTLLSMSNLKAQTLRLEPFLPKEYQYIITVEPEQEGMFATNYDAVHPDTQVASFEIIVNQMPKSMVTIEGMSDGIERNAKDYGSAMQLTLLQEEAKDNVIRRLYQIKNELSTVLMLMYQSGENLTVVEVEFHPADFKVVPLERWQNIFWQIHQQNEQSKHKTE</sequence>
<comment type="caution">
    <text evidence="2">The sequence shown here is derived from an EMBL/GenBank/DDBJ whole genome shotgun (WGS) entry which is preliminary data.</text>
</comment>
<dbReference type="AlphaFoldDB" id="A0A2T8HNB9"/>
<protein>
    <recommendedName>
        <fullName evidence="4">DUF1795 domain-containing protein</fullName>
    </recommendedName>
</protein>
<feature type="chain" id="PRO_5015575663" description="DUF1795 domain-containing protein" evidence="1">
    <location>
        <begin position="27"/>
        <end position="178"/>
    </location>
</feature>
<gene>
    <name evidence="2" type="ORF">DC487_04910</name>
</gene>
<evidence type="ECO:0008006" key="4">
    <source>
        <dbReference type="Google" id="ProtNLM"/>
    </source>
</evidence>
<evidence type="ECO:0000313" key="3">
    <source>
        <dbReference type="Proteomes" id="UP000245627"/>
    </source>
</evidence>
<keyword evidence="1" id="KW-0732">Signal</keyword>